<comment type="caution">
    <text evidence="2">The sequence shown here is derived from an EMBL/GenBank/DDBJ whole genome shotgun (WGS) entry which is preliminary data.</text>
</comment>
<feature type="domain" description="DUF4143" evidence="1">
    <location>
        <begin position="60"/>
        <end position="212"/>
    </location>
</feature>
<gene>
    <name evidence="2" type="ORF">A3H38_01730</name>
</gene>
<dbReference type="PANTHER" id="PTHR43566">
    <property type="entry name" value="CONSERVED PROTEIN"/>
    <property type="match status" value="1"/>
</dbReference>
<dbReference type="InterPro" id="IPR025420">
    <property type="entry name" value="DUF4143"/>
</dbReference>
<dbReference type="Proteomes" id="UP000176938">
    <property type="component" value="Unassembled WGS sequence"/>
</dbReference>
<organism evidence="2 3">
    <name type="scientific">candidate division WOR-1 bacterium RIFCSPLOWO2_02_FULL_46_20</name>
    <dbReference type="NCBI Taxonomy" id="1802567"/>
    <lineage>
        <taxon>Bacteria</taxon>
        <taxon>Bacillati</taxon>
        <taxon>Saganbacteria</taxon>
    </lineage>
</organism>
<proteinExistence type="predicted"/>
<dbReference type="AlphaFoldDB" id="A0A1F4RH56"/>
<evidence type="ECO:0000259" key="1">
    <source>
        <dbReference type="Pfam" id="PF13635"/>
    </source>
</evidence>
<dbReference type="Pfam" id="PF13635">
    <property type="entry name" value="DUF4143"/>
    <property type="match status" value="1"/>
</dbReference>
<dbReference type="EMBL" id="METP01000003">
    <property type="protein sequence ID" value="OGC07509.1"/>
    <property type="molecule type" value="Genomic_DNA"/>
</dbReference>
<accession>A0A1F4RH56</accession>
<evidence type="ECO:0000313" key="3">
    <source>
        <dbReference type="Proteomes" id="UP000176938"/>
    </source>
</evidence>
<reference evidence="2 3" key="1">
    <citation type="journal article" date="2016" name="Nat. Commun.">
        <title>Thousands of microbial genomes shed light on interconnected biogeochemical processes in an aquifer system.</title>
        <authorList>
            <person name="Anantharaman K."/>
            <person name="Brown C.T."/>
            <person name="Hug L.A."/>
            <person name="Sharon I."/>
            <person name="Castelle C.J."/>
            <person name="Probst A.J."/>
            <person name="Thomas B.C."/>
            <person name="Singh A."/>
            <person name="Wilkins M.J."/>
            <person name="Karaoz U."/>
            <person name="Brodie E.L."/>
            <person name="Williams K.H."/>
            <person name="Hubbard S.S."/>
            <person name="Banfield J.F."/>
        </authorList>
    </citation>
    <scope>NUCLEOTIDE SEQUENCE [LARGE SCALE GENOMIC DNA]</scope>
</reference>
<sequence>MTYRLHPLTAGELAGQFSLLKALQIGSLPSVYLEESAAGAQARLRSYVETYLKEGIEVEAQLRNIGSFLNFLTIAAGENGNIINFSNIARETGTSYQTVKSYFQILEDTLIGQFIFPFQKSLRKRLSQHPKFIFFDTGVVRALTKKLTVPLEPKTTEFGRSFEHFVLLEIMRQADYQDLDYTFSFYRTESGAEVDLIVETPAGGIIALEIKATVVIDASHLRGLTSFAAGVPQARLGCVSLAPHRRQLGAVTILPWQEVFDWLKS</sequence>
<protein>
    <recommendedName>
        <fullName evidence="1">DUF4143 domain-containing protein</fullName>
    </recommendedName>
</protein>
<dbReference type="PANTHER" id="PTHR43566:SF2">
    <property type="entry name" value="DUF4143 DOMAIN-CONTAINING PROTEIN"/>
    <property type="match status" value="1"/>
</dbReference>
<name>A0A1F4RH56_UNCSA</name>
<evidence type="ECO:0000313" key="2">
    <source>
        <dbReference type="EMBL" id="OGC07509.1"/>
    </source>
</evidence>